<reference evidence="2 3" key="1">
    <citation type="submission" date="2018-12" db="EMBL/GenBank/DDBJ databases">
        <title>Rubrispira sanarue gen. nov., sp., nov., a member of the order Silvanigrellales, isolated from a brackish lake in Hamamatsu Japan.</title>
        <authorList>
            <person name="Maejima Y."/>
            <person name="Iino T."/>
            <person name="Muraguchi Y."/>
            <person name="Fukuda K."/>
            <person name="Nojiri H."/>
            <person name="Ohkuma M."/>
            <person name="Moriuchi R."/>
            <person name="Dohra H."/>
            <person name="Kimbara K."/>
            <person name="Shintani M."/>
        </authorList>
    </citation>
    <scope>NUCLEOTIDE SEQUENCE [LARGE SCALE GENOMIC DNA]</scope>
    <source>
        <strain evidence="2 3">RF1110005</strain>
    </source>
</reference>
<accession>A0A4V0P2F1</accession>
<dbReference type="AlphaFoldDB" id="A0A4V0P2F1"/>
<feature type="domain" description="HDOD" evidence="1">
    <location>
        <begin position="10"/>
        <end position="205"/>
    </location>
</feature>
<gene>
    <name evidence="2" type="ORF">JCM31447_323000</name>
</gene>
<dbReference type="RefSeq" id="WP_130608025.1">
    <property type="nucleotide sequence ID" value="NZ_AP019368.1"/>
</dbReference>
<dbReference type="Gene3D" id="1.10.3210.10">
    <property type="entry name" value="Hypothetical protein af1432"/>
    <property type="match status" value="1"/>
</dbReference>
<dbReference type="PANTHER" id="PTHR33525">
    <property type="match status" value="1"/>
</dbReference>
<dbReference type="InterPro" id="IPR013976">
    <property type="entry name" value="HDOD"/>
</dbReference>
<dbReference type="Proteomes" id="UP000291236">
    <property type="component" value="Chromosome"/>
</dbReference>
<sequence length="277" mass="31679">MANLYNKFVIPPLTENIVSCLSSIYKNEFIIDTMVEKIAKDIGLFNKILLIANSQRYGQGVHTNDLKQAIVRIGIINLTLVLTSEYYTNYTSIEEIGFFNLKQFNLHSSCVSRFAFEIAKIKNLPTLHDVTLAAAFHDIGLLARAILHKDIMKNLVEKCVQDKIQFYKAETELNITSHEIIGSDILNEWGLNKNIILLVRNHHTKENVRSSDTDYLEKEFIILELADLLAHRISCGFEGYTRDVRVNMMLIDRLGISKDKIVELIKIVNHSMNSFGF</sequence>
<organism evidence="2 3">
    <name type="scientific">Fluviispira sanaruensis</name>
    <dbReference type="NCBI Taxonomy" id="2493639"/>
    <lineage>
        <taxon>Bacteria</taxon>
        <taxon>Pseudomonadati</taxon>
        <taxon>Bdellovibrionota</taxon>
        <taxon>Oligoflexia</taxon>
        <taxon>Silvanigrellales</taxon>
        <taxon>Silvanigrellaceae</taxon>
        <taxon>Fluviispira</taxon>
    </lineage>
</organism>
<dbReference type="SUPFAM" id="SSF109604">
    <property type="entry name" value="HD-domain/PDEase-like"/>
    <property type="match status" value="1"/>
</dbReference>
<dbReference type="InterPro" id="IPR052340">
    <property type="entry name" value="RNase_Y/CdgJ"/>
</dbReference>
<evidence type="ECO:0000313" key="2">
    <source>
        <dbReference type="EMBL" id="BBH53007.1"/>
    </source>
</evidence>
<proteinExistence type="predicted"/>
<dbReference type="EMBL" id="AP019368">
    <property type="protein sequence ID" value="BBH53007.1"/>
    <property type="molecule type" value="Genomic_DNA"/>
</dbReference>
<dbReference type="PROSITE" id="PS51833">
    <property type="entry name" value="HDOD"/>
    <property type="match status" value="1"/>
</dbReference>
<evidence type="ECO:0000259" key="1">
    <source>
        <dbReference type="PROSITE" id="PS51833"/>
    </source>
</evidence>
<dbReference type="KEGG" id="sbf:JCM31447_323000"/>
<keyword evidence="3" id="KW-1185">Reference proteome</keyword>
<dbReference type="OrthoDB" id="9770715at2"/>
<name>A0A4V0P2F1_FLUSA</name>
<protein>
    <submittedName>
        <fullName evidence="2">HDOD domain-containing protein</fullName>
    </submittedName>
</protein>
<evidence type="ECO:0000313" key="3">
    <source>
        <dbReference type="Proteomes" id="UP000291236"/>
    </source>
</evidence>
<dbReference type="PANTHER" id="PTHR33525:SF3">
    <property type="entry name" value="RIBONUCLEASE Y"/>
    <property type="match status" value="1"/>
</dbReference>
<dbReference type="Pfam" id="PF08668">
    <property type="entry name" value="HDOD"/>
    <property type="match status" value="1"/>
</dbReference>